<evidence type="ECO:0000313" key="4">
    <source>
        <dbReference type="EMBL" id="KAL2547436.1"/>
    </source>
</evidence>
<protein>
    <submittedName>
        <fullName evidence="4">Pentatricopeptide repeat-containing protein</fullName>
    </submittedName>
</protein>
<keyword evidence="5" id="KW-1185">Reference proteome</keyword>
<keyword evidence="1" id="KW-0677">Repeat</keyword>
<dbReference type="PROSITE" id="PS51375">
    <property type="entry name" value="PPR"/>
    <property type="match status" value="7"/>
</dbReference>
<reference evidence="5" key="1">
    <citation type="submission" date="2024-07" db="EMBL/GenBank/DDBJ databases">
        <title>Two chromosome-level genome assemblies of Korean endemic species Abeliophyllum distichum and Forsythia ovata (Oleaceae).</title>
        <authorList>
            <person name="Jang H."/>
        </authorList>
    </citation>
    <scope>NUCLEOTIDE SEQUENCE [LARGE SCALE GENOMIC DNA]</scope>
</reference>
<name>A0ABD1WCN4_9LAMI</name>
<feature type="repeat" description="PPR" evidence="3">
    <location>
        <begin position="193"/>
        <end position="227"/>
    </location>
</feature>
<comment type="similarity">
    <text evidence="2">Belongs to the PPR family. PCMP-E subfamily.</text>
</comment>
<evidence type="ECO:0000256" key="3">
    <source>
        <dbReference type="PROSITE-ProRule" id="PRU00708"/>
    </source>
</evidence>
<dbReference type="FunFam" id="1.25.40.10:FF:000883">
    <property type="entry name" value="Pentatricopeptide repeat-containing protein"/>
    <property type="match status" value="1"/>
</dbReference>
<feature type="repeat" description="PPR" evidence="3">
    <location>
        <begin position="599"/>
        <end position="633"/>
    </location>
</feature>
<dbReference type="InterPro" id="IPR011990">
    <property type="entry name" value="TPR-like_helical_dom_sf"/>
</dbReference>
<dbReference type="Pfam" id="PF13041">
    <property type="entry name" value="PPR_2"/>
    <property type="match status" value="3"/>
</dbReference>
<gene>
    <name evidence="4" type="ORF">Fot_08966</name>
</gene>
<dbReference type="PANTHER" id="PTHR24015:SF260">
    <property type="entry name" value="PENTATRICOPEPTIDE REPEAT-CONTAINING PROTEIN"/>
    <property type="match status" value="1"/>
</dbReference>
<proteinExistence type="inferred from homology"/>
<organism evidence="4 5">
    <name type="scientific">Forsythia ovata</name>
    <dbReference type="NCBI Taxonomy" id="205694"/>
    <lineage>
        <taxon>Eukaryota</taxon>
        <taxon>Viridiplantae</taxon>
        <taxon>Streptophyta</taxon>
        <taxon>Embryophyta</taxon>
        <taxon>Tracheophyta</taxon>
        <taxon>Spermatophyta</taxon>
        <taxon>Magnoliopsida</taxon>
        <taxon>eudicotyledons</taxon>
        <taxon>Gunneridae</taxon>
        <taxon>Pentapetalae</taxon>
        <taxon>asterids</taxon>
        <taxon>lamiids</taxon>
        <taxon>Lamiales</taxon>
        <taxon>Oleaceae</taxon>
        <taxon>Forsythieae</taxon>
        <taxon>Forsythia</taxon>
    </lineage>
</organism>
<feature type="repeat" description="PPR" evidence="3">
    <location>
        <begin position="297"/>
        <end position="331"/>
    </location>
</feature>
<feature type="repeat" description="PPR" evidence="3">
    <location>
        <begin position="634"/>
        <end position="668"/>
    </location>
</feature>
<evidence type="ECO:0000313" key="5">
    <source>
        <dbReference type="Proteomes" id="UP001604277"/>
    </source>
</evidence>
<dbReference type="Pfam" id="PF20431">
    <property type="entry name" value="E_motif"/>
    <property type="match status" value="1"/>
</dbReference>
<dbReference type="AlphaFoldDB" id="A0ABD1WCN4"/>
<dbReference type="FunFam" id="1.25.40.10:FF:000090">
    <property type="entry name" value="Pentatricopeptide repeat-containing protein, chloroplastic"/>
    <property type="match status" value="1"/>
</dbReference>
<dbReference type="InterPro" id="IPR002885">
    <property type="entry name" value="PPR_rpt"/>
</dbReference>
<dbReference type="PANTHER" id="PTHR24015">
    <property type="entry name" value="OS07G0578800 PROTEIN-RELATED"/>
    <property type="match status" value="1"/>
</dbReference>
<feature type="repeat" description="PPR" evidence="3">
    <location>
        <begin position="398"/>
        <end position="432"/>
    </location>
</feature>
<dbReference type="Proteomes" id="UP001604277">
    <property type="component" value="Unassembled WGS sequence"/>
</dbReference>
<dbReference type="SUPFAM" id="SSF48452">
    <property type="entry name" value="TPR-like"/>
    <property type="match status" value="1"/>
</dbReference>
<dbReference type="EMBL" id="JBFOLJ010000003">
    <property type="protein sequence ID" value="KAL2547436.1"/>
    <property type="molecule type" value="Genomic_DNA"/>
</dbReference>
<feature type="repeat" description="PPR" evidence="3">
    <location>
        <begin position="91"/>
        <end position="125"/>
    </location>
</feature>
<dbReference type="InterPro" id="IPR046848">
    <property type="entry name" value="E_motif"/>
</dbReference>
<dbReference type="Gene3D" id="1.25.40.10">
    <property type="entry name" value="Tetratricopeptide repeat domain"/>
    <property type="match status" value="6"/>
</dbReference>
<feature type="repeat" description="PPR" evidence="3">
    <location>
        <begin position="498"/>
        <end position="532"/>
    </location>
</feature>
<accession>A0ABD1WCN4</accession>
<sequence>MCRIKFTHLYKRLFSSFSTADIASNYLHNHFNSFLSNRALDFNSLLQIHAYIITTGNTDNIFIASKLIAHYASLNQPHSSAKVFDFLSFKDPFLWNSVIKAHFSNGKYAEALDFFSKMWFCNTMPNQFTIPIVVSACAEVGSLCFGMNVHGMVTKLNIFYGNSAVGSSFVYMYSKCGAMEDASVVFDEILMKDVVAWTALIIGYVQNGESEKGLECLSDMHRIGGNSERPNFRTLEGGFQACGHLGALVEGRCLHGLAVKSGIVSSHIVHSSILSMYSKCETVEDAHLLFEEIVVKDLFSWTLIIGVYAKLGYVYECFNMFLKMKADGIHPDGVVISCLLFSFASPTKLYEGKAFHGFILRGNYDVDQIVYNGLLSMYCKLGVLAVAEKLFYGGHDRDENSWNMMIVAYGKAGLEMKSIKLFREMQHLGIEVDLNSLISVISSCSKLETIKFGRSLHCHVIRHSICEIVSVVNALINMYGKCGSLTIARRLFSRVNKDIATWNSLISSYAHSGHYSEALALFNKMVSEGIKPNTTTLVTLLSACGQIASVEKGKEIHDYIREEGFEYNIALATALIDMYAKCGQLKIAREIFDSMNEKDVISWNVMISSYGMHGDGKSAIEIFQQMEQSNSRPNDLTFLAILSACAHAGFVKEGKSLFHKMKEYSVRPTMKHYTCMVDLLGRSGRLDEAEAFALSMPIAPDGGFWGALLTACKMHNNTEMGIRIAKNAIEADPENDGYFIIISDLYSSVGMWEEVEKVRQIMKERGVRKRTVEHPRPESTEAFHAFHVMENRDDHGLKELTRWARTTVTSRHTVWQCSFWTLWRKW</sequence>
<evidence type="ECO:0000256" key="1">
    <source>
        <dbReference type="ARBA" id="ARBA00022737"/>
    </source>
</evidence>
<dbReference type="NCBIfam" id="TIGR00756">
    <property type="entry name" value="PPR"/>
    <property type="match status" value="7"/>
</dbReference>
<dbReference type="Pfam" id="PF01535">
    <property type="entry name" value="PPR"/>
    <property type="match status" value="6"/>
</dbReference>
<comment type="caution">
    <text evidence="4">The sequence shown here is derived from an EMBL/GenBank/DDBJ whole genome shotgun (WGS) entry which is preliminary data.</text>
</comment>
<dbReference type="FunFam" id="1.25.40.10:FF:001227">
    <property type="entry name" value="Pentatricopeptide repeat-containing protein At1g26900, mitochondrial"/>
    <property type="match status" value="1"/>
</dbReference>
<dbReference type="InterPro" id="IPR046960">
    <property type="entry name" value="PPR_At4g14850-like_plant"/>
</dbReference>
<evidence type="ECO:0000256" key="2">
    <source>
        <dbReference type="ARBA" id="ARBA00061659"/>
    </source>
</evidence>